<sequence length="254" mass="29214">MSQKRSIDECNNNNNNNTQNMDMFVEKRMCAQNNDTQTLQNMQDLLAGQIILYSCYKLTMQDAQNAADVSDIGEYMAADLLRSLNDDVIDCIVFEITYFCVAFYYFNLHDNDIITEPLALTHFNIDNFREIIAEPYYNMSSSQIDNIIKYGSQITWNEPIFKGVHRLTISFNEYSLTVNGHGPNKEITFLTFTMAIYHVFFIDTNDKAITRARLDTLSSAIISIVSPGILTCELNIDNEDDENDEDDEDEKDKM</sequence>
<protein>
    <submittedName>
        <fullName evidence="1">Uncharacterized protein</fullName>
    </submittedName>
</protein>
<dbReference type="AlphaFoldDB" id="A0A6C0HKT1"/>
<accession>A0A6C0HKT1</accession>
<organism evidence="1">
    <name type="scientific">viral metagenome</name>
    <dbReference type="NCBI Taxonomy" id="1070528"/>
    <lineage>
        <taxon>unclassified sequences</taxon>
        <taxon>metagenomes</taxon>
        <taxon>organismal metagenomes</taxon>
    </lineage>
</organism>
<dbReference type="EMBL" id="MN739980">
    <property type="protein sequence ID" value="QHT81271.1"/>
    <property type="molecule type" value="Genomic_DNA"/>
</dbReference>
<proteinExistence type="predicted"/>
<evidence type="ECO:0000313" key="1">
    <source>
        <dbReference type="EMBL" id="QHT81271.1"/>
    </source>
</evidence>
<reference evidence="1" key="1">
    <citation type="journal article" date="2020" name="Nature">
        <title>Giant virus diversity and host interactions through global metagenomics.</title>
        <authorList>
            <person name="Schulz F."/>
            <person name="Roux S."/>
            <person name="Paez-Espino D."/>
            <person name="Jungbluth S."/>
            <person name="Walsh D.A."/>
            <person name="Denef V.J."/>
            <person name="McMahon K.D."/>
            <person name="Konstantinidis K.T."/>
            <person name="Eloe-Fadrosh E.A."/>
            <person name="Kyrpides N.C."/>
            <person name="Woyke T."/>
        </authorList>
    </citation>
    <scope>NUCLEOTIDE SEQUENCE</scope>
    <source>
        <strain evidence="1">GVMAG-M-3300023184-13</strain>
    </source>
</reference>
<name>A0A6C0HKT1_9ZZZZ</name>